<evidence type="ECO:0000313" key="2">
    <source>
        <dbReference type="Proteomes" id="UP000054485"/>
    </source>
</evidence>
<accession>A0A0D0AIM3</accession>
<dbReference type="InParanoid" id="A0A0D0AIM3"/>
<proteinExistence type="predicted"/>
<keyword evidence="2" id="KW-1185">Reference proteome</keyword>
<evidence type="ECO:0000313" key="1">
    <source>
        <dbReference type="EMBL" id="KIK31853.1"/>
    </source>
</evidence>
<sequence length="87" mass="10302">ATFHKHLRRISKIPSAKCDKCNAHEETVHHLLLVFHSFVRQRNKLREEVGPRNCNLRYLLNEGKEMRTLLKVQNEWSNHLEPITHGP</sequence>
<protein>
    <submittedName>
        <fullName evidence="1">Uncharacterized protein</fullName>
    </submittedName>
</protein>
<name>A0A0D0AIM3_9AGAM</name>
<dbReference type="AlphaFoldDB" id="A0A0D0AIM3"/>
<dbReference type="HOGENOM" id="CLU_2489555_0_0_1"/>
<dbReference type="Proteomes" id="UP000054485">
    <property type="component" value="Unassembled WGS sequence"/>
</dbReference>
<reference evidence="1 2" key="1">
    <citation type="submission" date="2014-04" db="EMBL/GenBank/DDBJ databases">
        <authorList>
            <consortium name="DOE Joint Genome Institute"/>
            <person name="Kuo A."/>
            <person name="Ruytinx J."/>
            <person name="Rineau F."/>
            <person name="Colpaert J."/>
            <person name="Kohler A."/>
            <person name="Nagy L.G."/>
            <person name="Floudas D."/>
            <person name="Copeland A."/>
            <person name="Barry K.W."/>
            <person name="Cichocki N."/>
            <person name="Veneault-Fourrey C."/>
            <person name="LaButti K."/>
            <person name="Lindquist E.A."/>
            <person name="Lipzen A."/>
            <person name="Lundell T."/>
            <person name="Morin E."/>
            <person name="Murat C."/>
            <person name="Sun H."/>
            <person name="Tunlid A."/>
            <person name="Henrissat B."/>
            <person name="Grigoriev I.V."/>
            <person name="Hibbett D.S."/>
            <person name="Martin F."/>
            <person name="Nordberg H.P."/>
            <person name="Cantor M.N."/>
            <person name="Hua S.X."/>
        </authorList>
    </citation>
    <scope>NUCLEOTIDE SEQUENCE [LARGE SCALE GENOMIC DNA]</scope>
    <source>
        <strain evidence="1 2">UH-Slu-Lm8-n1</strain>
    </source>
</reference>
<gene>
    <name evidence="1" type="ORF">CY34DRAFT_102636</name>
</gene>
<reference evidence="2" key="2">
    <citation type="submission" date="2015-01" db="EMBL/GenBank/DDBJ databases">
        <title>Evolutionary Origins and Diversification of the Mycorrhizal Mutualists.</title>
        <authorList>
            <consortium name="DOE Joint Genome Institute"/>
            <consortium name="Mycorrhizal Genomics Consortium"/>
            <person name="Kohler A."/>
            <person name="Kuo A."/>
            <person name="Nagy L.G."/>
            <person name="Floudas D."/>
            <person name="Copeland A."/>
            <person name="Barry K.W."/>
            <person name="Cichocki N."/>
            <person name="Veneault-Fourrey C."/>
            <person name="LaButti K."/>
            <person name="Lindquist E.A."/>
            <person name="Lipzen A."/>
            <person name="Lundell T."/>
            <person name="Morin E."/>
            <person name="Murat C."/>
            <person name="Riley R."/>
            <person name="Ohm R."/>
            <person name="Sun H."/>
            <person name="Tunlid A."/>
            <person name="Henrissat B."/>
            <person name="Grigoriev I.V."/>
            <person name="Hibbett D.S."/>
            <person name="Martin F."/>
        </authorList>
    </citation>
    <scope>NUCLEOTIDE SEQUENCE [LARGE SCALE GENOMIC DNA]</scope>
    <source>
        <strain evidence="2">UH-Slu-Lm8-n1</strain>
    </source>
</reference>
<dbReference type="EMBL" id="KN836586">
    <property type="protein sequence ID" value="KIK31853.1"/>
    <property type="molecule type" value="Genomic_DNA"/>
</dbReference>
<dbReference type="OrthoDB" id="2650954at2759"/>
<feature type="non-terminal residue" evidence="1">
    <location>
        <position position="1"/>
    </location>
</feature>
<organism evidence="1 2">
    <name type="scientific">Suillus luteus UH-Slu-Lm8-n1</name>
    <dbReference type="NCBI Taxonomy" id="930992"/>
    <lineage>
        <taxon>Eukaryota</taxon>
        <taxon>Fungi</taxon>
        <taxon>Dikarya</taxon>
        <taxon>Basidiomycota</taxon>
        <taxon>Agaricomycotina</taxon>
        <taxon>Agaricomycetes</taxon>
        <taxon>Agaricomycetidae</taxon>
        <taxon>Boletales</taxon>
        <taxon>Suillineae</taxon>
        <taxon>Suillaceae</taxon>
        <taxon>Suillus</taxon>
    </lineage>
</organism>